<evidence type="ECO:0000313" key="9">
    <source>
        <dbReference type="EMBL" id="AQU88417.1"/>
    </source>
</evidence>
<dbReference type="Proteomes" id="UP000247512">
    <property type="component" value="Unassembled WGS sequence"/>
</dbReference>
<dbReference type="KEGG" id="kna:B0W47_14205"/>
<dbReference type="AlphaFoldDB" id="A0A9N7CC48"/>
<feature type="transmembrane region" description="Helical" evidence="7">
    <location>
        <begin position="257"/>
        <end position="273"/>
    </location>
</feature>
<proteinExistence type="predicted"/>
<accession>A0A9N7CC48</accession>
<feature type="transmembrane region" description="Helical" evidence="7">
    <location>
        <begin position="191"/>
        <end position="210"/>
    </location>
</feature>
<evidence type="ECO:0000259" key="8">
    <source>
        <dbReference type="PROSITE" id="PS50850"/>
    </source>
</evidence>
<dbReference type="RefSeq" id="WP_078526934.1">
    <property type="nucleotide sequence ID" value="NZ_CP019875.1"/>
</dbReference>
<feature type="transmembrane region" description="Helical" evidence="7">
    <location>
        <begin position="336"/>
        <end position="368"/>
    </location>
</feature>
<organism evidence="9 11">
    <name type="scientific">Komagataeibacter nataicola</name>
    <dbReference type="NCBI Taxonomy" id="265960"/>
    <lineage>
        <taxon>Bacteria</taxon>
        <taxon>Pseudomonadati</taxon>
        <taxon>Pseudomonadota</taxon>
        <taxon>Alphaproteobacteria</taxon>
        <taxon>Acetobacterales</taxon>
        <taxon>Acetobacteraceae</taxon>
        <taxon>Komagataeibacter</taxon>
    </lineage>
</organism>
<sequence length="433" mass="45479">MSSLPPAPPVAAHSMSRIALASMVGTTLEWYDFMIYNTMSALVFSQLFFPGALPMVGTLLAFSTYAVGYISRPLGGVVFGRLGDRLGRGRVLTLTVVCMGVCTGLIAILPTYHAVGIVSPLILVMLRLVQGIALGGEWAGAVLLGVEHGHASRRGLHAAWAQMGPGAGTLMSTAVIACIAGMVSNAQFMAWGWRIPFALSGLLALVGLWLRHGITEPGSFEKLRRTGGIARSPVIHLLRHHMRAVCIAASSRIGPDVLYALLVVFSLTYITQVRGLPRSVILCGMLSGSALSLPATVGFGMLADRVGVKKLFLAAICCALPFVCVFFPLMNTGTSTIIIVTVTVGLIVHAAMYAVQGAFITACFPAVIRYSGSSVSYTFGSLAGGGAFAPLIMTALFRTSHPIGAIVLYVVAAFAATACGLLFCNNIDGMEHE</sequence>
<evidence type="ECO:0000256" key="1">
    <source>
        <dbReference type="ARBA" id="ARBA00004651"/>
    </source>
</evidence>
<feature type="transmembrane region" description="Helical" evidence="7">
    <location>
        <begin position="47"/>
        <end position="70"/>
    </location>
</feature>
<name>A0A9N7CC48_9PROT</name>
<feature type="transmembrane region" description="Helical" evidence="7">
    <location>
        <begin position="311"/>
        <end position="330"/>
    </location>
</feature>
<keyword evidence="5 7" id="KW-1133">Transmembrane helix</keyword>
<keyword evidence="6 7" id="KW-0472">Membrane</keyword>
<feature type="transmembrane region" description="Helical" evidence="7">
    <location>
        <begin position="279"/>
        <end position="299"/>
    </location>
</feature>
<evidence type="ECO:0000313" key="11">
    <source>
        <dbReference type="Proteomes" id="UP000189683"/>
    </source>
</evidence>
<evidence type="ECO:0000256" key="4">
    <source>
        <dbReference type="ARBA" id="ARBA00022692"/>
    </source>
</evidence>
<dbReference type="InterPro" id="IPR036259">
    <property type="entry name" value="MFS_trans_sf"/>
</dbReference>
<reference evidence="10 12" key="3">
    <citation type="submission" date="2017-06" db="EMBL/GenBank/DDBJ databases">
        <title>A draft genome sequence of Komagataeibacter nataicola LMG 1536.</title>
        <authorList>
            <person name="Skraban J."/>
            <person name="Cleenwerck I."/>
            <person name="Vandamme P."/>
            <person name="Trcek J."/>
        </authorList>
    </citation>
    <scope>NUCLEOTIDE SEQUENCE [LARGE SCALE GENOMIC DNA]</scope>
    <source>
        <strain evidence="10 12">LMG 1536</strain>
    </source>
</reference>
<dbReference type="InterPro" id="IPR011701">
    <property type="entry name" value="MFS"/>
</dbReference>
<dbReference type="EMBL" id="NIRT01000005">
    <property type="protein sequence ID" value="PYD67116.1"/>
    <property type="molecule type" value="Genomic_DNA"/>
</dbReference>
<evidence type="ECO:0000256" key="5">
    <source>
        <dbReference type="ARBA" id="ARBA00022989"/>
    </source>
</evidence>
<dbReference type="PROSITE" id="PS50850">
    <property type="entry name" value="MFS"/>
    <property type="match status" value="1"/>
</dbReference>
<dbReference type="PANTHER" id="PTHR43045">
    <property type="entry name" value="SHIKIMATE TRANSPORTER"/>
    <property type="match status" value="1"/>
</dbReference>
<evidence type="ECO:0000313" key="10">
    <source>
        <dbReference type="EMBL" id="PYD67116.1"/>
    </source>
</evidence>
<protein>
    <submittedName>
        <fullName evidence="9">MFS transporter</fullName>
    </submittedName>
</protein>
<keyword evidence="3" id="KW-1003">Cell membrane</keyword>
<dbReference type="CDD" id="cd17369">
    <property type="entry name" value="MFS_ShiA_like"/>
    <property type="match status" value="1"/>
</dbReference>
<keyword evidence="4 7" id="KW-0812">Transmembrane</keyword>
<keyword evidence="2" id="KW-0813">Transport</keyword>
<feature type="transmembrane region" description="Helical" evidence="7">
    <location>
        <begin position="91"/>
        <end position="115"/>
    </location>
</feature>
<feature type="domain" description="Major facilitator superfamily (MFS) profile" evidence="8">
    <location>
        <begin position="18"/>
        <end position="428"/>
    </location>
</feature>
<feature type="transmembrane region" description="Helical" evidence="7">
    <location>
        <begin position="167"/>
        <end position="185"/>
    </location>
</feature>
<evidence type="ECO:0000313" key="12">
    <source>
        <dbReference type="Proteomes" id="UP000247512"/>
    </source>
</evidence>
<feature type="transmembrane region" description="Helical" evidence="7">
    <location>
        <begin position="375"/>
        <end position="397"/>
    </location>
</feature>
<reference evidence="9" key="2">
    <citation type="submission" date="2017-02" db="EMBL/GenBank/DDBJ databases">
        <authorList>
            <person name="Zhang H."/>
        </authorList>
    </citation>
    <scope>NUCLEOTIDE SEQUENCE</scope>
    <source>
        <strain evidence="9">RZS01</strain>
    </source>
</reference>
<dbReference type="Pfam" id="PF07690">
    <property type="entry name" value="MFS_1"/>
    <property type="match status" value="1"/>
</dbReference>
<dbReference type="Proteomes" id="UP000189683">
    <property type="component" value="Chromosome"/>
</dbReference>
<dbReference type="SUPFAM" id="SSF103473">
    <property type="entry name" value="MFS general substrate transporter"/>
    <property type="match status" value="1"/>
</dbReference>
<dbReference type="EMBL" id="CP019875">
    <property type="protein sequence ID" value="AQU88417.1"/>
    <property type="molecule type" value="Genomic_DNA"/>
</dbReference>
<dbReference type="PANTHER" id="PTHR43045:SF1">
    <property type="entry name" value="SHIKIMATE TRANSPORTER"/>
    <property type="match status" value="1"/>
</dbReference>
<dbReference type="Gene3D" id="1.20.1250.20">
    <property type="entry name" value="MFS general substrate transporter like domains"/>
    <property type="match status" value="1"/>
</dbReference>
<comment type="subcellular location">
    <subcellularLocation>
        <location evidence="1">Cell membrane</location>
        <topology evidence="1">Multi-pass membrane protein</topology>
    </subcellularLocation>
</comment>
<evidence type="ECO:0000256" key="3">
    <source>
        <dbReference type="ARBA" id="ARBA00022475"/>
    </source>
</evidence>
<reference evidence="11" key="1">
    <citation type="submission" date="2017-02" db="EMBL/GenBank/DDBJ databases">
        <title>zhang.</title>
        <authorList>
            <person name="Zhang H."/>
        </authorList>
    </citation>
    <scope>NUCLEOTIDE SEQUENCE [LARGE SCALE GENOMIC DNA]</scope>
    <source>
        <strain evidence="11">RZS01</strain>
    </source>
</reference>
<feature type="transmembrane region" description="Helical" evidence="7">
    <location>
        <begin position="403"/>
        <end position="424"/>
    </location>
</feature>
<evidence type="ECO:0000256" key="7">
    <source>
        <dbReference type="SAM" id="Phobius"/>
    </source>
</evidence>
<dbReference type="InterPro" id="IPR020846">
    <property type="entry name" value="MFS_dom"/>
</dbReference>
<dbReference type="PROSITE" id="PS00217">
    <property type="entry name" value="SUGAR_TRANSPORT_2"/>
    <property type="match status" value="1"/>
</dbReference>
<dbReference type="InterPro" id="IPR005829">
    <property type="entry name" value="Sugar_transporter_CS"/>
</dbReference>
<feature type="transmembrane region" description="Helical" evidence="7">
    <location>
        <begin position="121"/>
        <end position="146"/>
    </location>
</feature>
<dbReference type="OrthoDB" id="9783227at2"/>
<keyword evidence="12" id="KW-1185">Reference proteome</keyword>
<gene>
    <name evidence="9" type="ORF">B0W47_14205</name>
    <name evidence="10" type="ORF">CDI09_04020</name>
</gene>
<evidence type="ECO:0000256" key="6">
    <source>
        <dbReference type="ARBA" id="ARBA00023136"/>
    </source>
</evidence>
<dbReference type="GO" id="GO:0022857">
    <property type="term" value="F:transmembrane transporter activity"/>
    <property type="evidence" value="ECO:0007669"/>
    <property type="project" value="InterPro"/>
</dbReference>
<dbReference type="GO" id="GO:0005886">
    <property type="term" value="C:plasma membrane"/>
    <property type="evidence" value="ECO:0007669"/>
    <property type="project" value="UniProtKB-SubCell"/>
</dbReference>
<evidence type="ECO:0000256" key="2">
    <source>
        <dbReference type="ARBA" id="ARBA00022448"/>
    </source>
</evidence>